<dbReference type="InterPro" id="IPR000014">
    <property type="entry name" value="PAS"/>
</dbReference>
<evidence type="ECO:0000256" key="1">
    <source>
        <dbReference type="ARBA" id="ARBA00022630"/>
    </source>
</evidence>
<dbReference type="PANTHER" id="PTHR47429">
    <property type="entry name" value="PROTEIN TWIN LOV 1"/>
    <property type="match status" value="1"/>
</dbReference>
<dbReference type="KEGG" id="srd:SD10_24450"/>
<organism evidence="5 6">
    <name type="scientific">Spirosoma radiotolerans</name>
    <dbReference type="NCBI Taxonomy" id="1379870"/>
    <lineage>
        <taxon>Bacteria</taxon>
        <taxon>Pseudomonadati</taxon>
        <taxon>Bacteroidota</taxon>
        <taxon>Cytophagia</taxon>
        <taxon>Cytophagales</taxon>
        <taxon>Cytophagaceae</taxon>
        <taxon>Spirosoma</taxon>
    </lineage>
</organism>
<dbReference type="Pfam" id="PF13426">
    <property type="entry name" value="PAS_9"/>
    <property type="match status" value="1"/>
</dbReference>
<dbReference type="EMBL" id="CP010429">
    <property type="protein sequence ID" value="AKD57579.1"/>
    <property type="molecule type" value="Genomic_DNA"/>
</dbReference>
<name>A0A0E3ZZI9_9BACT</name>
<keyword evidence="3" id="KW-0157">Chromophore</keyword>
<evidence type="ECO:0000256" key="3">
    <source>
        <dbReference type="ARBA" id="ARBA00022991"/>
    </source>
</evidence>
<reference evidence="5 6" key="1">
    <citation type="journal article" date="2014" name="Curr. Microbiol.">
        <title>Spirosoma radiotolerans sp. nov., a gamma-radiation-resistant bacterium isolated from gamma ray-irradiated soil.</title>
        <authorList>
            <person name="Lee J.J."/>
            <person name="Srinivasan S."/>
            <person name="Lim S."/>
            <person name="Joe M."/>
            <person name="Im S."/>
            <person name="Bae S.I."/>
            <person name="Park K.R."/>
            <person name="Han J.H."/>
            <person name="Park S.H."/>
            <person name="Joo B.M."/>
            <person name="Park S.J."/>
            <person name="Kim M.K."/>
        </authorList>
    </citation>
    <scope>NUCLEOTIDE SEQUENCE [LARGE SCALE GENOMIC DNA]</scope>
    <source>
        <strain evidence="5 6">DG5A</strain>
    </source>
</reference>
<keyword evidence="6" id="KW-1185">Reference proteome</keyword>
<dbReference type="OrthoDB" id="1120715at2"/>
<evidence type="ECO:0000256" key="2">
    <source>
        <dbReference type="ARBA" id="ARBA00022643"/>
    </source>
</evidence>
<dbReference type="Gene3D" id="3.30.450.20">
    <property type="entry name" value="PAS domain"/>
    <property type="match status" value="1"/>
</dbReference>
<dbReference type="PATRIC" id="fig|1379870.5.peg.5290"/>
<dbReference type="PROSITE" id="PS50112">
    <property type="entry name" value="PAS"/>
    <property type="match status" value="1"/>
</dbReference>
<sequence>MNFSGPYDKQIAAQYRPSLCTPLMAGWEFRQRPVAFVGDAGWRALAKAHDWALTAPIRHDLLSDTWTLVITDTDQVIQYVNSGFEKMTGYATYEAIGRKPNFLQGESTSPKVRQRIREAIKQRKSISEVVLNHRKDESPYWCQLIIRPIMNRQKEVVNFIAFEKEVPFDESYIDH</sequence>
<keyword evidence="1" id="KW-0285">Flavoprotein</keyword>
<dbReference type="RefSeq" id="WP_046577544.1">
    <property type="nucleotide sequence ID" value="NZ_CP010429.1"/>
</dbReference>
<accession>A0A0E3ZZI9</accession>
<evidence type="ECO:0000313" key="5">
    <source>
        <dbReference type="EMBL" id="AKD57579.1"/>
    </source>
</evidence>
<dbReference type="HOGENOM" id="CLU_1531608_0_0_10"/>
<protein>
    <submittedName>
        <fullName evidence="5">PAS/PAC sensor protein</fullName>
    </submittedName>
</protein>
<dbReference type="Proteomes" id="UP000033054">
    <property type="component" value="Chromosome"/>
</dbReference>
<dbReference type="NCBIfam" id="TIGR00229">
    <property type="entry name" value="sensory_box"/>
    <property type="match status" value="1"/>
</dbReference>
<proteinExistence type="predicted"/>
<dbReference type="InterPro" id="IPR035965">
    <property type="entry name" value="PAS-like_dom_sf"/>
</dbReference>
<dbReference type="STRING" id="1379870.SD10_24450"/>
<keyword evidence="2" id="KW-0288">FMN</keyword>
<dbReference type="PANTHER" id="PTHR47429:SF2">
    <property type="entry name" value="PROTEIN TWIN LOV 1"/>
    <property type="match status" value="1"/>
</dbReference>
<dbReference type="CDD" id="cd00130">
    <property type="entry name" value="PAS"/>
    <property type="match status" value="1"/>
</dbReference>
<evidence type="ECO:0000313" key="6">
    <source>
        <dbReference type="Proteomes" id="UP000033054"/>
    </source>
</evidence>
<feature type="domain" description="PAS" evidence="4">
    <location>
        <begin position="68"/>
        <end position="123"/>
    </location>
</feature>
<evidence type="ECO:0000259" key="4">
    <source>
        <dbReference type="PROSITE" id="PS50112"/>
    </source>
</evidence>
<gene>
    <name evidence="5" type="ORF">SD10_24450</name>
</gene>
<dbReference type="SUPFAM" id="SSF55785">
    <property type="entry name" value="PYP-like sensor domain (PAS domain)"/>
    <property type="match status" value="1"/>
</dbReference>
<dbReference type="AlphaFoldDB" id="A0A0E3ZZI9"/>